<dbReference type="PROSITE" id="PS50157">
    <property type="entry name" value="ZINC_FINGER_C2H2_2"/>
    <property type="match status" value="2"/>
</dbReference>
<keyword evidence="1" id="KW-0863">Zinc-finger</keyword>
<dbReference type="PROSITE" id="PS00028">
    <property type="entry name" value="ZINC_FINGER_C2H2_1"/>
    <property type="match status" value="2"/>
</dbReference>
<protein>
    <recommendedName>
        <fullName evidence="3">C2H2-type domain-containing protein</fullName>
    </recommendedName>
</protein>
<proteinExistence type="predicted"/>
<dbReference type="Proteomes" id="UP000242146">
    <property type="component" value="Unassembled WGS sequence"/>
</dbReference>
<comment type="caution">
    <text evidence="4">The sequence shown here is derived from an EMBL/GenBank/DDBJ whole genome shotgun (WGS) entry which is preliminary data.</text>
</comment>
<gene>
    <name evidence="4" type="ORF">DM01DRAFT_1336027</name>
</gene>
<dbReference type="SMART" id="SM00355">
    <property type="entry name" value="ZnF_C2H2"/>
    <property type="match status" value="2"/>
</dbReference>
<dbReference type="OrthoDB" id="2282221at2759"/>
<dbReference type="GO" id="GO:0008270">
    <property type="term" value="F:zinc ion binding"/>
    <property type="evidence" value="ECO:0007669"/>
    <property type="project" value="UniProtKB-KW"/>
</dbReference>
<feature type="domain" description="C2H2-type" evidence="3">
    <location>
        <begin position="13"/>
        <end position="41"/>
    </location>
</feature>
<feature type="domain" description="C2H2-type" evidence="3">
    <location>
        <begin position="61"/>
        <end position="91"/>
    </location>
</feature>
<reference evidence="4 5" key="1">
    <citation type="submission" date="2016-07" db="EMBL/GenBank/DDBJ databases">
        <title>Pervasive Adenine N6-methylation of Active Genes in Fungi.</title>
        <authorList>
            <consortium name="DOE Joint Genome Institute"/>
            <person name="Mondo S.J."/>
            <person name="Dannebaum R.O."/>
            <person name="Kuo R.C."/>
            <person name="Labutti K."/>
            <person name="Haridas S."/>
            <person name="Kuo A."/>
            <person name="Salamov A."/>
            <person name="Ahrendt S.R."/>
            <person name="Lipzen A."/>
            <person name="Sullivan W."/>
            <person name="Andreopoulos W.B."/>
            <person name="Clum A."/>
            <person name="Lindquist E."/>
            <person name="Daum C."/>
            <person name="Ramamoorthy G.K."/>
            <person name="Gryganskyi A."/>
            <person name="Culley D."/>
            <person name="Magnuson J.K."/>
            <person name="James T.Y."/>
            <person name="O'Malley M.A."/>
            <person name="Stajich J.E."/>
            <person name="Spatafora J.W."/>
            <person name="Visel A."/>
            <person name="Grigoriev I.V."/>
        </authorList>
    </citation>
    <scope>NUCLEOTIDE SEQUENCE [LARGE SCALE GENOMIC DNA]</scope>
    <source>
        <strain evidence="4 5">NRRL 3301</strain>
    </source>
</reference>
<dbReference type="InterPro" id="IPR013087">
    <property type="entry name" value="Znf_C2H2_type"/>
</dbReference>
<keyword evidence="1" id="KW-0862">Zinc</keyword>
<evidence type="ECO:0000313" key="5">
    <source>
        <dbReference type="Proteomes" id="UP000242146"/>
    </source>
</evidence>
<evidence type="ECO:0000256" key="1">
    <source>
        <dbReference type="PROSITE-ProRule" id="PRU00042"/>
    </source>
</evidence>
<keyword evidence="1" id="KW-0479">Metal-binding</keyword>
<keyword evidence="5" id="KW-1185">Reference proteome</keyword>
<feature type="region of interest" description="Disordered" evidence="2">
    <location>
        <begin position="86"/>
        <end position="115"/>
    </location>
</feature>
<sequence>MTIPNEDAPNKSHVCVLCKKTFASAGSLRSHVNNTHPTKLEFHLTESLAVIVPKSDSTDTFVCPISDCQRSYSTLETFRKHTTKYHPGTSVSNTLKNVRTNNEEPPQAKRQKMMSPAFSKDNGCHAALKLETRTRSTLTAASLDCLPVAFHMDHGTLNQAKTLFGIVNADDLKDAQLHLPWSSSTTTSPLTTVLQLHTNETNIVTNSLVAHNQENAPRDLTEVTLRQIISKSPLPHLLDKLGTLVEPSPVLLKALNTDFRQCPSLVQAVATLHTGALIFDNEVVLILAAEVYGRSKSQDTHGEVNLASLPQANECAYPSSLLVGLVHEADGHGMKKKLKIGSKTMNMLVTMGARLPKDQCIVDIGPSSSAKASSLRPTHTRIFYQEAKVKKFLDCFHNHSLSDPVSDDDSSAPTITVSALRQLTTAFDHPSTFTPWRSVLGEFDADLTLPSTVFTVCDMPHQSYGSSSTATEKIASQFLQALAWAYLKPSAKMIPDFANALETFHAVQRVRKIKNMNGKDWSTLDRFVTSLEKVIAVNGPLEARALAMICDFGSAAKLASSKLSDCNDKVKENVVEKLYDLFGV</sequence>
<dbReference type="Gene3D" id="3.30.160.60">
    <property type="entry name" value="Classic Zinc Finger"/>
    <property type="match status" value="1"/>
</dbReference>
<dbReference type="AlphaFoldDB" id="A0A1X2GHS1"/>
<name>A0A1X2GHS1_9FUNG</name>
<dbReference type="EMBL" id="MCGT01000015">
    <property type="protein sequence ID" value="ORX53489.1"/>
    <property type="molecule type" value="Genomic_DNA"/>
</dbReference>
<evidence type="ECO:0000256" key="2">
    <source>
        <dbReference type="SAM" id="MobiDB-lite"/>
    </source>
</evidence>
<dbReference type="Pfam" id="PF00096">
    <property type="entry name" value="zf-C2H2"/>
    <property type="match status" value="2"/>
</dbReference>
<evidence type="ECO:0000259" key="3">
    <source>
        <dbReference type="PROSITE" id="PS50157"/>
    </source>
</evidence>
<feature type="compositionally biased region" description="Polar residues" evidence="2">
    <location>
        <begin position="89"/>
        <end position="104"/>
    </location>
</feature>
<evidence type="ECO:0000313" key="4">
    <source>
        <dbReference type="EMBL" id="ORX53489.1"/>
    </source>
</evidence>
<organism evidence="4 5">
    <name type="scientific">Hesseltinella vesiculosa</name>
    <dbReference type="NCBI Taxonomy" id="101127"/>
    <lineage>
        <taxon>Eukaryota</taxon>
        <taxon>Fungi</taxon>
        <taxon>Fungi incertae sedis</taxon>
        <taxon>Mucoromycota</taxon>
        <taxon>Mucoromycotina</taxon>
        <taxon>Mucoromycetes</taxon>
        <taxon>Mucorales</taxon>
        <taxon>Cunninghamellaceae</taxon>
        <taxon>Hesseltinella</taxon>
    </lineage>
</organism>
<accession>A0A1X2GHS1</accession>